<dbReference type="CDD" id="cd16329">
    <property type="entry name" value="LolA_like"/>
    <property type="match status" value="1"/>
</dbReference>
<protein>
    <submittedName>
        <fullName evidence="1">DUF1329 domain-containing protein</fullName>
    </submittedName>
</protein>
<sequence length="459" mass="51678">MHIAKFGHGFSRRVFLERTAQGICAAGVLAPLWSTIARSGDITKAYPAELLSIDAHTKGRIKTGDVITAANVDIVKHLLDPVAYRQVKEMGRRFTIVPTTTDATRLFPHEYLEATLRNAGKGRLDADGNVTTSDGKPWIGGNPFPDAKTGLEVFANLVLSWGRHNDSVYAIRDWDISPDGAVSYQYDFVWAEQNTIGLTSGGTPYIEGKEDKLRYQAVYFTAPSDAKGTAYLNTWYNDQRKFPDLIGYIPAFKRVRNFPTNQRFEPLVPGITYFLSDAWGAGDPMLTWGNYKLVGTQPMLGSQSANFTGGRNANWERGLHGGPQNQTFFDDYKELCPECFVVECEPVGYPRSPVSKKRVYIDARNMMFIGYVTFDRRGELWKSFEPAFSQYVDGNTKVMDGKHVAWSWTHVMSHDIQTNRMSRFVQAREIVGGVRSEYNQGPSIYSRYLTEQAVRRFGT</sequence>
<evidence type="ECO:0000313" key="1">
    <source>
        <dbReference type="EMBL" id="NYZ23006.1"/>
    </source>
</evidence>
<dbReference type="InterPro" id="IPR010752">
    <property type="entry name" value="DUF1329"/>
</dbReference>
<organism evidence="1 2">
    <name type="scientific">Azospirillum oleiclasticum</name>
    <dbReference type="NCBI Taxonomy" id="2735135"/>
    <lineage>
        <taxon>Bacteria</taxon>
        <taxon>Pseudomonadati</taxon>
        <taxon>Pseudomonadota</taxon>
        <taxon>Alphaproteobacteria</taxon>
        <taxon>Rhodospirillales</taxon>
        <taxon>Azospirillaceae</taxon>
        <taxon>Azospirillum</taxon>
    </lineage>
</organism>
<gene>
    <name evidence="1" type="ORF">HND93_25140</name>
</gene>
<dbReference type="Gene3D" id="2.50.20.10">
    <property type="entry name" value="Lipoprotein localisation LolA/LolB/LppX"/>
    <property type="match status" value="1"/>
</dbReference>
<dbReference type="Proteomes" id="UP000584642">
    <property type="component" value="Unassembled WGS sequence"/>
</dbReference>
<dbReference type="Pfam" id="PF07044">
    <property type="entry name" value="DUF1329"/>
    <property type="match status" value="1"/>
</dbReference>
<name>A0ABX2TF98_9PROT</name>
<dbReference type="EMBL" id="JABFDB010000023">
    <property type="protein sequence ID" value="NYZ23006.1"/>
    <property type="molecule type" value="Genomic_DNA"/>
</dbReference>
<keyword evidence="2" id="KW-1185">Reference proteome</keyword>
<dbReference type="RefSeq" id="WP_180284781.1">
    <property type="nucleotide sequence ID" value="NZ_JABFDB010000023.1"/>
</dbReference>
<comment type="caution">
    <text evidence="1">The sequence shown here is derived from an EMBL/GenBank/DDBJ whole genome shotgun (WGS) entry which is preliminary data.</text>
</comment>
<evidence type="ECO:0000313" key="2">
    <source>
        <dbReference type="Proteomes" id="UP000584642"/>
    </source>
</evidence>
<accession>A0ABX2TF98</accession>
<reference evidence="1 2" key="1">
    <citation type="submission" date="2020-05" db="EMBL/GenBank/DDBJ databases">
        <title>Azospirillum oleiclasticum sp. nov, a nitrogen-fixing and heavy crude oil-emulsifying bacterium isolated from the crude oil of Yumen Oilfield.</title>
        <authorList>
            <person name="Wu D."/>
            <person name="Cai M."/>
            <person name="Zhang X."/>
        </authorList>
    </citation>
    <scope>NUCLEOTIDE SEQUENCE [LARGE SCALE GENOMIC DNA]</scope>
    <source>
        <strain evidence="1 2">ROY-1-1-2</strain>
    </source>
</reference>
<proteinExistence type="predicted"/>